<accession>A0A4Z0KJ93</accession>
<protein>
    <submittedName>
        <fullName evidence="2">Uncharacterized protein</fullName>
    </submittedName>
</protein>
<dbReference type="Proteomes" id="UP000297736">
    <property type="component" value="Unassembled WGS sequence"/>
</dbReference>
<evidence type="ECO:0000256" key="1">
    <source>
        <dbReference type="SAM" id="MobiDB-lite"/>
    </source>
</evidence>
<reference evidence="2 3" key="1">
    <citation type="submission" date="2018-10" db="EMBL/GenBank/DDBJ databases">
        <title>Brevibacterium genomes from Austrain hard cheese rinds.</title>
        <authorList>
            <person name="Anast J.M."/>
            <person name="Dzieciol M."/>
            <person name="Schultz D.L."/>
            <person name="Mann E."/>
            <person name="Wagner M."/>
            <person name="Schmitz-Esser S."/>
        </authorList>
    </citation>
    <scope>NUCLEOTIDE SEQUENCE [LARGE SCALE GENOMIC DNA]</scope>
    <source>
        <strain evidence="2 3">L261</strain>
    </source>
</reference>
<gene>
    <name evidence="2" type="ORF">EB834_09600</name>
</gene>
<organism evidence="2 3">
    <name type="scientific">Brevibacterium aurantiacum</name>
    <dbReference type="NCBI Taxonomy" id="273384"/>
    <lineage>
        <taxon>Bacteria</taxon>
        <taxon>Bacillati</taxon>
        <taxon>Actinomycetota</taxon>
        <taxon>Actinomycetes</taxon>
        <taxon>Micrococcales</taxon>
        <taxon>Brevibacteriaceae</taxon>
        <taxon>Brevibacterium</taxon>
    </lineage>
</organism>
<evidence type="ECO:0000313" key="3">
    <source>
        <dbReference type="Proteomes" id="UP000297736"/>
    </source>
</evidence>
<evidence type="ECO:0000313" key="2">
    <source>
        <dbReference type="EMBL" id="TGD38804.1"/>
    </source>
</evidence>
<dbReference type="AlphaFoldDB" id="A0A4Z0KJ93"/>
<feature type="region of interest" description="Disordered" evidence="1">
    <location>
        <begin position="37"/>
        <end position="62"/>
    </location>
</feature>
<dbReference type="EMBL" id="RHFF01000008">
    <property type="protein sequence ID" value="TGD38804.1"/>
    <property type="molecule type" value="Genomic_DNA"/>
</dbReference>
<proteinExistence type="predicted"/>
<comment type="caution">
    <text evidence="2">The sequence shown here is derived from an EMBL/GenBank/DDBJ whole genome shotgun (WGS) entry which is preliminary data.</text>
</comment>
<sequence length="62" mass="6706">MVVSQSQLSAFAMELVIDRADTRVTCLALFAASDPDPKLQATRNEMGKGSPKYPERSSTSSN</sequence>
<name>A0A4Z0KJ93_BREAU</name>